<dbReference type="InterPro" id="IPR002178">
    <property type="entry name" value="PTS_EIIA_type-2_dom"/>
</dbReference>
<evidence type="ECO:0000256" key="5">
    <source>
        <dbReference type="ARBA" id="ARBA00023163"/>
    </source>
</evidence>
<name>A0ABT4CN67_9CLOT</name>
<dbReference type="SUPFAM" id="SSF63520">
    <property type="entry name" value="PTS-regulatory domain, PRD"/>
    <property type="match status" value="2"/>
</dbReference>
<dbReference type="InterPro" id="IPR007737">
    <property type="entry name" value="Mga_HTH"/>
</dbReference>
<dbReference type="Gene3D" id="1.10.10.10">
    <property type="entry name" value="Winged helix-like DNA-binding domain superfamily/Winged helix DNA-binding domain"/>
    <property type="match status" value="2"/>
</dbReference>
<dbReference type="PROSITE" id="PS51099">
    <property type="entry name" value="PTS_EIIB_TYPE_2"/>
    <property type="match status" value="1"/>
</dbReference>
<feature type="domain" description="PTS EIIA type-2" evidence="6">
    <location>
        <begin position="535"/>
        <end position="674"/>
    </location>
</feature>
<dbReference type="EMBL" id="JAPQES010000001">
    <property type="protein sequence ID" value="MCY6369883.1"/>
    <property type="molecule type" value="Genomic_DNA"/>
</dbReference>
<dbReference type="InterPro" id="IPR013196">
    <property type="entry name" value="HTH_11"/>
</dbReference>
<evidence type="ECO:0000313" key="10">
    <source>
        <dbReference type="Proteomes" id="UP001079657"/>
    </source>
</evidence>
<dbReference type="PANTHER" id="PTHR30185:SF18">
    <property type="entry name" value="TRANSCRIPTIONAL REGULATOR MTLR"/>
    <property type="match status" value="1"/>
</dbReference>
<dbReference type="CDD" id="cd05568">
    <property type="entry name" value="PTS_IIB_bgl_like"/>
    <property type="match status" value="1"/>
</dbReference>
<sequence>MPNKERIKNQIELILLESKEPITVSKIAQYVSVSTKTIRNYLKEMEKKWVENGIQFIKKPNVGVYLKITEQERAELKRKLNNDKDKKIDYSPRYRREYILKTLFKNRYTYTIQLLAEDLYCSKSTIVNDLVYVQKWIENHGLSLKRKQNQGLWIEGNEKTYRRAMMDLFYEIKEEQNSKSIGEDEVEKLDYRIDFVNYKKLKHLFPRTNLYKIQYIVQQAEDKLGYYFTDQAFINLITHIAITIERVKNKNEITMGKEMFDTLIKEYEFKVAEWVIEKISEEFGMKFPESEVGYISLHMLGARIQEDIPIKDYDALLESQNENYMKIAEEIIRLVSEILRVDLSNDKLLFTGLVLHLRPTMARLKYGLKLRNPMLERIKREYTSIFGAAWACSSIFEKKMGVSITEDEVGYIALHIAVAVERVSNKIKTVIVCSSGIGTSQLVAGRLRKKINELEIVTIIPLSRLSEELINEADLIVSTIPIAKNNPKIAYISTLVDEVDILKIRSSIKNIQISACEKKIKENEEVNDKELNTKKIINQELCFIENEKREFDEIIQYYGQLMMDKGYVKEGFCRNVLEREKKASTVIGKGIAIPHSKPEYVEESKVCIIKLENPIIRNNQEINIIIILAIKFKDISTTRAFFKNLYSVLDNELLIDKIKKTNDKLEIINIFLNGGNDNE</sequence>
<dbReference type="SUPFAM" id="SSF46785">
    <property type="entry name" value="Winged helix' DNA-binding domain"/>
    <property type="match status" value="1"/>
</dbReference>
<dbReference type="SUPFAM" id="SSF52794">
    <property type="entry name" value="PTS system IIB component-like"/>
    <property type="match status" value="1"/>
</dbReference>
<proteinExistence type="predicted"/>
<dbReference type="InterPro" id="IPR036095">
    <property type="entry name" value="PTS_EIIB-like_sf"/>
</dbReference>
<dbReference type="PROSITE" id="PS51094">
    <property type="entry name" value="PTS_EIIA_TYPE_2"/>
    <property type="match status" value="1"/>
</dbReference>
<dbReference type="Gene3D" id="1.10.1790.10">
    <property type="entry name" value="PRD domain"/>
    <property type="match status" value="2"/>
</dbReference>
<accession>A0ABT4CN67</accession>
<dbReference type="Proteomes" id="UP001079657">
    <property type="component" value="Unassembled WGS sequence"/>
</dbReference>
<evidence type="ECO:0000256" key="2">
    <source>
        <dbReference type="ARBA" id="ARBA00022737"/>
    </source>
</evidence>
<dbReference type="Pfam" id="PF08279">
    <property type="entry name" value="HTH_11"/>
    <property type="match status" value="1"/>
</dbReference>
<dbReference type="Pfam" id="PF00874">
    <property type="entry name" value="PRD"/>
    <property type="match status" value="2"/>
</dbReference>
<keyword evidence="10" id="KW-1185">Reference proteome</keyword>
<feature type="domain" description="PTS EIIB type-2" evidence="7">
    <location>
        <begin position="427"/>
        <end position="516"/>
    </location>
</feature>
<evidence type="ECO:0000256" key="3">
    <source>
        <dbReference type="ARBA" id="ARBA00023015"/>
    </source>
</evidence>
<feature type="domain" description="PRD" evidence="8">
    <location>
        <begin position="319"/>
        <end position="426"/>
    </location>
</feature>
<keyword evidence="5" id="KW-0804">Transcription</keyword>
<dbReference type="PROSITE" id="PS51372">
    <property type="entry name" value="PRD_2"/>
    <property type="match status" value="2"/>
</dbReference>
<dbReference type="InterPro" id="IPR011608">
    <property type="entry name" value="PRD"/>
</dbReference>
<dbReference type="InterPro" id="IPR050661">
    <property type="entry name" value="BglG_antiterminators"/>
</dbReference>
<evidence type="ECO:0000259" key="6">
    <source>
        <dbReference type="PROSITE" id="PS51094"/>
    </source>
</evidence>
<dbReference type="InterPro" id="IPR003501">
    <property type="entry name" value="PTS_EIIB_2/3"/>
</dbReference>
<evidence type="ECO:0000313" key="9">
    <source>
        <dbReference type="EMBL" id="MCY6369883.1"/>
    </source>
</evidence>
<evidence type="ECO:0000256" key="1">
    <source>
        <dbReference type="ARBA" id="ARBA00022679"/>
    </source>
</evidence>
<reference evidence="9" key="1">
    <citation type="submission" date="2022-12" db="EMBL/GenBank/DDBJ databases">
        <authorList>
            <person name="Wang J."/>
        </authorList>
    </citation>
    <scope>NUCLEOTIDE SEQUENCE</scope>
    <source>
        <strain evidence="9">HY-42-06</strain>
    </source>
</reference>
<dbReference type="RefSeq" id="WP_268048283.1">
    <property type="nucleotide sequence ID" value="NZ_JAPQES010000001.1"/>
</dbReference>
<keyword evidence="1" id="KW-0808">Transferase</keyword>
<dbReference type="InterPro" id="IPR036390">
    <property type="entry name" value="WH_DNA-bd_sf"/>
</dbReference>
<gene>
    <name evidence="9" type="ORF">OXH55_04495</name>
</gene>
<dbReference type="PANTHER" id="PTHR30185">
    <property type="entry name" value="CRYPTIC BETA-GLUCOSIDE BGL OPERON ANTITERMINATOR"/>
    <property type="match status" value="1"/>
</dbReference>
<keyword evidence="3" id="KW-0805">Transcription regulation</keyword>
<dbReference type="InterPro" id="IPR016152">
    <property type="entry name" value="PTrfase/Anion_transptr"/>
</dbReference>
<dbReference type="Pfam" id="PF02302">
    <property type="entry name" value="PTS_IIB"/>
    <property type="match status" value="1"/>
</dbReference>
<feature type="domain" description="PRD" evidence="8">
    <location>
        <begin position="204"/>
        <end position="309"/>
    </location>
</feature>
<dbReference type="Pfam" id="PF05043">
    <property type="entry name" value="Mga"/>
    <property type="match status" value="1"/>
</dbReference>
<organism evidence="9 10">
    <name type="scientific">Clostridium ganghwense</name>
    <dbReference type="NCBI Taxonomy" id="312089"/>
    <lineage>
        <taxon>Bacteria</taxon>
        <taxon>Bacillati</taxon>
        <taxon>Bacillota</taxon>
        <taxon>Clostridia</taxon>
        <taxon>Eubacteriales</taxon>
        <taxon>Clostridiaceae</taxon>
        <taxon>Clostridium</taxon>
    </lineage>
</organism>
<dbReference type="InterPro" id="IPR036634">
    <property type="entry name" value="PRD_sf"/>
</dbReference>
<evidence type="ECO:0000256" key="4">
    <source>
        <dbReference type="ARBA" id="ARBA00023159"/>
    </source>
</evidence>
<dbReference type="Pfam" id="PF00359">
    <property type="entry name" value="PTS_EIIA_2"/>
    <property type="match status" value="1"/>
</dbReference>
<evidence type="ECO:0000259" key="8">
    <source>
        <dbReference type="PROSITE" id="PS51372"/>
    </source>
</evidence>
<keyword evidence="4" id="KW-0010">Activator</keyword>
<comment type="caution">
    <text evidence="9">The sequence shown here is derived from an EMBL/GenBank/DDBJ whole genome shotgun (WGS) entry which is preliminary data.</text>
</comment>
<protein>
    <submittedName>
        <fullName evidence="9">BglG family transcription antiterminator</fullName>
    </submittedName>
</protein>
<dbReference type="SUPFAM" id="SSF55804">
    <property type="entry name" value="Phoshotransferase/anion transport protein"/>
    <property type="match status" value="1"/>
</dbReference>
<evidence type="ECO:0000259" key="7">
    <source>
        <dbReference type="PROSITE" id="PS51099"/>
    </source>
</evidence>
<keyword evidence="2" id="KW-0677">Repeat</keyword>
<dbReference type="Gene3D" id="3.40.50.2300">
    <property type="match status" value="1"/>
</dbReference>
<dbReference type="InterPro" id="IPR036388">
    <property type="entry name" value="WH-like_DNA-bd_sf"/>
</dbReference>
<dbReference type="Gene3D" id="3.40.930.10">
    <property type="entry name" value="Mannitol-specific EII, Chain A"/>
    <property type="match status" value="1"/>
</dbReference>
<dbReference type="InterPro" id="IPR013011">
    <property type="entry name" value="PTS_EIIB_2"/>
</dbReference>